<accession>C4XLU5</accession>
<reference evidence="2 3" key="1">
    <citation type="journal article" date="2009" name="Genome Res.">
        <title>Whole genome sequence of Desulfovibrio magneticus strain RS-1 revealed common gene clusters in magnetotactic bacteria.</title>
        <authorList>
            <person name="Nakazawa H."/>
            <person name="Arakaki A."/>
            <person name="Narita-Yamada S."/>
            <person name="Yashiro I."/>
            <person name="Jinno K."/>
            <person name="Aoki N."/>
            <person name="Tsuruyama A."/>
            <person name="Okamura Y."/>
            <person name="Tanikawa S."/>
            <person name="Fujita N."/>
            <person name="Takeyama H."/>
            <person name="Matsunaga T."/>
        </authorList>
    </citation>
    <scope>NUCLEOTIDE SEQUENCE [LARGE SCALE GENOMIC DNA]</scope>
    <source>
        <strain evidence="3">ATCC 700980 / DSM 13731 / RS-1</strain>
    </source>
</reference>
<gene>
    <name evidence="2" type="ordered locus">DMR_11920</name>
</gene>
<dbReference type="eggNOG" id="COG3937">
    <property type="taxonomic scope" value="Bacteria"/>
</dbReference>
<organism evidence="2 3">
    <name type="scientific">Solidesulfovibrio magneticus (strain ATCC 700980 / DSM 13731 / RS-1)</name>
    <name type="common">Desulfovibrio magneticus</name>
    <dbReference type="NCBI Taxonomy" id="573370"/>
    <lineage>
        <taxon>Bacteria</taxon>
        <taxon>Pseudomonadati</taxon>
        <taxon>Thermodesulfobacteriota</taxon>
        <taxon>Desulfovibrionia</taxon>
        <taxon>Desulfovibrionales</taxon>
        <taxon>Desulfovibrionaceae</taxon>
        <taxon>Solidesulfovibrio</taxon>
    </lineage>
</organism>
<name>C4XLU5_SOLM1</name>
<dbReference type="Proteomes" id="UP000009071">
    <property type="component" value="Chromosome"/>
</dbReference>
<sequence length="94" mass="10428">MRMKPVDLLSMGLGAAFLAKDKLGEVLGELEKRGEVSRDEAKQFLEDAKARAKKEEEALAARVREEVKKVLEEMGLATKDDIAELKALLKKKSS</sequence>
<proteinExistence type="predicted"/>
<dbReference type="AlphaFoldDB" id="C4XLU5"/>
<dbReference type="EMBL" id="AP010904">
    <property type="protein sequence ID" value="BAH74683.1"/>
    <property type="molecule type" value="Genomic_DNA"/>
</dbReference>
<feature type="coiled-coil region" evidence="1">
    <location>
        <begin position="38"/>
        <end position="73"/>
    </location>
</feature>
<dbReference type="KEGG" id="dma:DMR_11920"/>
<protein>
    <recommendedName>
        <fullName evidence="4">Polyhydroxyalkanoate synthesis regulator phasin</fullName>
    </recommendedName>
</protein>
<evidence type="ECO:0000256" key="1">
    <source>
        <dbReference type="SAM" id="Coils"/>
    </source>
</evidence>
<keyword evidence="1" id="KW-0175">Coiled coil</keyword>
<evidence type="ECO:0008006" key="4">
    <source>
        <dbReference type="Google" id="ProtNLM"/>
    </source>
</evidence>
<dbReference type="STRING" id="573370.DMR_11920"/>
<evidence type="ECO:0000313" key="3">
    <source>
        <dbReference type="Proteomes" id="UP000009071"/>
    </source>
</evidence>
<evidence type="ECO:0000313" key="2">
    <source>
        <dbReference type="EMBL" id="BAH74683.1"/>
    </source>
</evidence>
<dbReference type="HOGENOM" id="CLU_131526_3_1_7"/>
<keyword evidence="3" id="KW-1185">Reference proteome</keyword>